<protein>
    <submittedName>
        <fullName evidence="2">LigA</fullName>
    </submittedName>
</protein>
<dbReference type="WBParaSite" id="PTRK_0001776400.1">
    <property type="protein sequence ID" value="PTRK_0001776400.1"/>
    <property type="gene ID" value="PTRK_0001776400"/>
</dbReference>
<evidence type="ECO:0000313" key="2">
    <source>
        <dbReference type="WBParaSite" id="PTRK_0001776400.1"/>
    </source>
</evidence>
<accession>A0A0N5A6W9</accession>
<evidence type="ECO:0000313" key="1">
    <source>
        <dbReference type="Proteomes" id="UP000038045"/>
    </source>
</evidence>
<dbReference type="AlphaFoldDB" id="A0A0N5A6W9"/>
<proteinExistence type="predicted"/>
<name>A0A0N5A6W9_PARTI</name>
<sequence>MRLTGQRQTQRHEQALALGPGLVLHRCGPGRPGVGVDGVRQQLQGGGGEGRILDHRRDRPGDDLRHLNNVAEFAEVALHRVPEGLAQVDAQGFQARLGGGVVDPVHRLGVQAIQIGRVVARGRTAHLGEGEGGAQVCQRSGDFQIVRGADLAQVAGDGDRLIAVGAHVHDGQREQRH</sequence>
<reference evidence="2" key="1">
    <citation type="submission" date="2017-02" db="UniProtKB">
        <authorList>
            <consortium name="WormBaseParasite"/>
        </authorList>
    </citation>
    <scope>IDENTIFICATION</scope>
</reference>
<dbReference type="Proteomes" id="UP000038045">
    <property type="component" value="Unplaced"/>
</dbReference>
<keyword evidence="1" id="KW-1185">Reference proteome</keyword>
<organism evidence="1 2">
    <name type="scientific">Parastrongyloides trichosuri</name>
    <name type="common">Possum-specific nematode worm</name>
    <dbReference type="NCBI Taxonomy" id="131310"/>
    <lineage>
        <taxon>Eukaryota</taxon>
        <taxon>Metazoa</taxon>
        <taxon>Ecdysozoa</taxon>
        <taxon>Nematoda</taxon>
        <taxon>Chromadorea</taxon>
        <taxon>Rhabditida</taxon>
        <taxon>Tylenchina</taxon>
        <taxon>Panagrolaimomorpha</taxon>
        <taxon>Strongyloidoidea</taxon>
        <taxon>Strongyloididae</taxon>
        <taxon>Parastrongyloides</taxon>
    </lineage>
</organism>